<dbReference type="GO" id="GO:0015221">
    <property type="term" value="F:lipopolysaccharide transmembrane transporter activity"/>
    <property type="evidence" value="ECO:0007669"/>
    <property type="project" value="InterPro"/>
</dbReference>
<dbReference type="EMBL" id="UINC01152631">
    <property type="protein sequence ID" value="SVD46916.1"/>
    <property type="molecule type" value="Genomic_DNA"/>
</dbReference>
<accession>A0A382VK49</accession>
<dbReference type="InterPro" id="IPR010664">
    <property type="entry name" value="LipoPS_assembly_LptC-rel"/>
</dbReference>
<evidence type="ECO:0000313" key="1">
    <source>
        <dbReference type="EMBL" id="SVD46916.1"/>
    </source>
</evidence>
<evidence type="ECO:0008006" key="2">
    <source>
        <dbReference type="Google" id="ProtNLM"/>
    </source>
</evidence>
<protein>
    <recommendedName>
        <fullName evidence="2">LPS export ABC transporter periplasmic protein LptC</fullName>
    </recommendedName>
</protein>
<gene>
    <name evidence="1" type="ORF">METZ01_LOCUS399770</name>
</gene>
<dbReference type="GO" id="GO:0005886">
    <property type="term" value="C:plasma membrane"/>
    <property type="evidence" value="ECO:0007669"/>
    <property type="project" value="InterPro"/>
</dbReference>
<reference evidence="1" key="1">
    <citation type="submission" date="2018-05" db="EMBL/GenBank/DDBJ databases">
        <authorList>
            <person name="Lanie J.A."/>
            <person name="Ng W.-L."/>
            <person name="Kazmierczak K.M."/>
            <person name="Andrzejewski T.M."/>
            <person name="Davidsen T.M."/>
            <person name="Wayne K.J."/>
            <person name="Tettelin H."/>
            <person name="Glass J.I."/>
            <person name="Rusch D."/>
            <person name="Podicherti R."/>
            <person name="Tsui H.-C.T."/>
            <person name="Winkler M.E."/>
        </authorList>
    </citation>
    <scope>NUCLEOTIDE SEQUENCE</scope>
</reference>
<dbReference type="Pfam" id="PF06835">
    <property type="entry name" value="LptC"/>
    <property type="match status" value="1"/>
</dbReference>
<organism evidence="1">
    <name type="scientific">marine metagenome</name>
    <dbReference type="NCBI Taxonomy" id="408172"/>
    <lineage>
        <taxon>unclassified sequences</taxon>
        <taxon>metagenomes</taxon>
        <taxon>ecological metagenomes</taxon>
    </lineage>
</organism>
<name>A0A382VK49_9ZZZZ</name>
<dbReference type="Gene3D" id="2.60.450.10">
    <property type="entry name" value="Lipopolysaccharide (LPS) transport protein A like domain"/>
    <property type="match status" value="1"/>
</dbReference>
<dbReference type="NCBIfam" id="TIGR04409">
    <property type="entry name" value="LptC_YrbK"/>
    <property type="match status" value="1"/>
</dbReference>
<sequence length="177" mass="20182">MFSVNINLYLLSVILFISCNNQVEKESSELSKVMVENEIWNPIIILSREEKKTVQAQSKKLYKNSNEDALLVGNVEADFFNEEGEHISILYADSARINEKTNNLRATGNVYVLSDSGYTLATKEILWDNSYQMIVAKDSVMFTTIQGDTLYGVGFESDMDLERWKIFRPFGIAREGL</sequence>
<dbReference type="AlphaFoldDB" id="A0A382VK49"/>
<proteinExistence type="predicted"/>
<dbReference type="InterPro" id="IPR026265">
    <property type="entry name" value="LptC"/>
</dbReference>